<dbReference type="EMBL" id="CABD030003360">
    <property type="status" value="NOT_ANNOTATED_CDS"/>
    <property type="molecule type" value="Genomic_DNA"/>
</dbReference>
<dbReference type="Proteomes" id="UP000001519">
    <property type="component" value="Chromosome 1"/>
</dbReference>
<evidence type="ECO:0000313" key="2">
    <source>
        <dbReference type="Proteomes" id="UP000001519"/>
    </source>
</evidence>
<accession>A0A2I2ZLC7</accession>
<evidence type="ECO:0000313" key="1">
    <source>
        <dbReference type="Ensembl" id="ENSGGOP00000048017.1"/>
    </source>
</evidence>
<protein>
    <submittedName>
        <fullName evidence="1">Maestro heat like repeat family member 7</fullName>
    </submittedName>
</protein>
<name>A0A2I2ZLC7_GORGO</name>
<gene>
    <name evidence="1" type="primary">MROH7</name>
</gene>
<proteinExistence type="predicted"/>
<reference evidence="1" key="4">
    <citation type="submission" date="2025-09" db="UniProtKB">
        <authorList>
            <consortium name="Ensembl"/>
        </authorList>
    </citation>
    <scope>IDENTIFICATION</scope>
</reference>
<dbReference type="EMBL" id="CABD030003361">
    <property type="status" value="NOT_ANNOTATED_CDS"/>
    <property type="molecule type" value="Genomic_DNA"/>
</dbReference>
<dbReference type="EMBL" id="CABD030003362">
    <property type="status" value="NOT_ANNOTATED_CDS"/>
    <property type="molecule type" value="Genomic_DNA"/>
</dbReference>
<dbReference type="EMBL" id="CABD030003359">
    <property type="status" value="NOT_ANNOTATED_CDS"/>
    <property type="molecule type" value="Genomic_DNA"/>
</dbReference>
<dbReference type="Ensembl" id="ENSGGOT00000049691.1">
    <property type="protein sequence ID" value="ENSGGOP00000048017.1"/>
    <property type="gene ID" value="ENSGGOG00000010364.3"/>
</dbReference>
<reference evidence="1" key="3">
    <citation type="submission" date="2025-08" db="UniProtKB">
        <authorList>
            <consortium name="Ensembl"/>
        </authorList>
    </citation>
    <scope>IDENTIFICATION</scope>
</reference>
<dbReference type="AlphaFoldDB" id="A0A2I2ZLC7"/>
<dbReference type="GeneTree" id="ENSGT00940000161775"/>
<reference evidence="2" key="1">
    <citation type="submission" date="2011-05" db="EMBL/GenBank/DDBJ databases">
        <title>Insights into the evolution of the great apes provided by the gorilla genome.</title>
        <authorList>
            <person name="Scally A."/>
        </authorList>
    </citation>
    <scope>NUCLEOTIDE SEQUENCE [LARGE SCALE GENOMIC DNA]</scope>
</reference>
<dbReference type="EMBL" id="CABD030003363">
    <property type="status" value="NOT_ANNOTATED_CDS"/>
    <property type="molecule type" value="Genomic_DNA"/>
</dbReference>
<reference evidence="1 2" key="2">
    <citation type="journal article" date="2012" name="Nature">
        <title>Insights into hominid evolution from the gorilla genome sequence.</title>
        <authorList>
            <person name="Scally A."/>
            <person name="Dutheil J.Y."/>
            <person name="Hillier L.W."/>
            <person name="Jordan G.E."/>
            <person name="Goodhead I."/>
            <person name="Herrero J."/>
            <person name="Hobolth A."/>
            <person name="Lappalainen T."/>
            <person name="Mailund T."/>
            <person name="Marques-Bonet T."/>
            <person name="McCarthy S."/>
            <person name="Montgomery S.H."/>
            <person name="Schwalie P.C."/>
            <person name="Tang Y.A."/>
            <person name="Ward M.C."/>
            <person name="Xue Y."/>
            <person name="Yngvadottir B."/>
            <person name="Alkan C."/>
            <person name="Andersen L.N."/>
            <person name="Ayub Q."/>
            <person name="Ball E.V."/>
            <person name="Beal K."/>
            <person name="Bradley B.J."/>
            <person name="Chen Y."/>
            <person name="Clee C.M."/>
            <person name="Fitzgerald S."/>
            <person name="Graves T.A."/>
            <person name="Gu Y."/>
            <person name="Heath P."/>
            <person name="Heger A."/>
            <person name="Karakoc E."/>
            <person name="Kolb-Kokocinski A."/>
            <person name="Laird G.K."/>
            <person name="Lunter G."/>
            <person name="Meader S."/>
            <person name="Mort M."/>
            <person name="Mullikin J.C."/>
            <person name="Munch K."/>
            <person name="O'Connor T.D."/>
            <person name="Phillips A.D."/>
            <person name="Prado-Martinez J."/>
            <person name="Rogers A.S."/>
            <person name="Sajjadian S."/>
            <person name="Schmidt D."/>
            <person name="Shaw K."/>
            <person name="Simpson J.T."/>
            <person name="Stenson P.D."/>
            <person name="Turner D.J."/>
            <person name="Vigilant L."/>
            <person name="Vilella A.J."/>
            <person name="Whitener W."/>
            <person name="Zhu B."/>
            <person name="Cooper D.N."/>
            <person name="de Jong P."/>
            <person name="Dermitzakis E.T."/>
            <person name="Eichler E.E."/>
            <person name="Flicek P."/>
            <person name="Goldman N."/>
            <person name="Mundy N.I."/>
            <person name="Ning Z."/>
            <person name="Odom D.T."/>
            <person name="Ponting C.P."/>
            <person name="Quail M.A."/>
            <person name="Ryder O.A."/>
            <person name="Searle S.M."/>
            <person name="Warren W.C."/>
            <person name="Wilson R.K."/>
            <person name="Schierup M.H."/>
            <person name="Rogers J."/>
            <person name="Tyler-Smith C."/>
            <person name="Durbin R."/>
        </authorList>
    </citation>
    <scope>NUCLEOTIDE SEQUENCE [LARGE SCALE GENOMIC DNA]</scope>
</reference>
<keyword evidence="2" id="KW-1185">Reference proteome</keyword>
<dbReference type="EMBL" id="CABD030003364">
    <property type="status" value="NOT_ANNOTATED_CDS"/>
    <property type="molecule type" value="Genomic_DNA"/>
</dbReference>
<sequence>MALVEKVTTLQKSQNLLEAEGEKKTMIKKIMPHPAHPGHAGEVGAGERVCAQRVLPALRAGDAGEGRGQG</sequence>
<dbReference type="Bgee" id="ENSGGOG00000010364">
    <property type="expression patterns" value="Expressed in testis and 5 other cell types or tissues"/>
</dbReference>
<organism evidence="1 2">
    <name type="scientific">Gorilla gorilla gorilla</name>
    <name type="common">Western lowland gorilla</name>
    <dbReference type="NCBI Taxonomy" id="9595"/>
    <lineage>
        <taxon>Eukaryota</taxon>
        <taxon>Metazoa</taxon>
        <taxon>Chordata</taxon>
        <taxon>Craniata</taxon>
        <taxon>Vertebrata</taxon>
        <taxon>Euteleostomi</taxon>
        <taxon>Mammalia</taxon>
        <taxon>Eutheria</taxon>
        <taxon>Euarchontoglires</taxon>
        <taxon>Primates</taxon>
        <taxon>Haplorrhini</taxon>
        <taxon>Catarrhini</taxon>
        <taxon>Hominidae</taxon>
        <taxon>Gorilla</taxon>
    </lineage>
</organism>